<name>A0A402AUB8_9CHLR</name>
<comment type="caution">
    <text evidence="2">The sequence shown here is derived from an EMBL/GenBank/DDBJ whole genome shotgun (WGS) entry which is preliminary data.</text>
</comment>
<evidence type="ECO:0000313" key="3">
    <source>
        <dbReference type="Proteomes" id="UP000287188"/>
    </source>
</evidence>
<dbReference type="Proteomes" id="UP000287188">
    <property type="component" value="Unassembled WGS sequence"/>
</dbReference>
<accession>A0A402AUB8</accession>
<evidence type="ECO:0000313" key="2">
    <source>
        <dbReference type="EMBL" id="GCE22712.1"/>
    </source>
</evidence>
<protein>
    <submittedName>
        <fullName evidence="2">Uncharacterized protein</fullName>
    </submittedName>
</protein>
<feature type="compositionally biased region" description="Basic and acidic residues" evidence="1">
    <location>
        <begin position="1"/>
        <end position="20"/>
    </location>
</feature>
<sequence length="66" mass="7444">MQVDNLDRVECPPEGYKDLSAHTSHQDSVAQTADKFQAVDKVQTADKVTAGYKAIVAYNQARYYHR</sequence>
<feature type="region of interest" description="Disordered" evidence="1">
    <location>
        <begin position="1"/>
        <end position="26"/>
    </location>
</feature>
<organism evidence="2 3">
    <name type="scientific">Dictyobacter kobayashii</name>
    <dbReference type="NCBI Taxonomy" id="2014872"/>
    <lineage>
        <taxon>Bacteria</taxon>
        <taxon>Bacillati</taxon>
        <taxon>Chloroflexota</taxon>
        <taxon>Ktedonobacteria</taxon>
        <taxon>Ktedonobacterales</taxon>
        <taxon>Dictyobacteraceae</taxon>
        <taxon>Dictyobacter</taxon>
    </lineage>
</organism>
<dbReference type="EMBL" id="BIFS01000002">
    <property type="protein sequence ID" value="GCE22712.1"/>
    <property type="molecule type" value="Genomic_DNA"/>
</dbReference>
<reference evidence="3" key="1">
    <citation type="submission" date="2018-12" db="EMBL/GenBank/DDBJ databases">
        <title>Tengunoibacter tsumagoiensis gen. nov., sp. nov., Dictyobacter kobayashii sp. nov., D. alpinus sp. nov., and D. joshuensis sp. nov. and description of Dictyobacteraceae fam. nov. within the order Ktedonobacterales isolated from Tengu-no-mugimeshi.</title>
        <authorList>
            <person name="Wang C.M."/>
            <person name="Zheng Y."/>
            <person name="Sakai Y."/>
            <person name="Toyoda A."/>
            <person name="Minakuchi Y."/>
            <person name="Abe K."/>
            <person name="Yokota A."/>
            <person name="Yabe S."/>
        </authorList>
    </citation>
    <scope>NUCLEOTIDE SEQUENCE [LARGE SCALE GENOMIC DNA]</scope>
    <source>
        <strain evidence="3">Uno11</strain>
    </source>
</reference>
<keyword evidence="3" id="KW-1185">Reference proteome</keyword>
<gene>
    <name evidence="2" type="ORF">KDK_65120</name>
</gene>
<proteinExistence type="predicted"/>
<dbReference type="AlphaFoldDB" id="A0A402AUB8"/>
<evidence type="ECO:0000256" key="1">
    <source>
        <dbReference type="SAM" id="MobiDB-lite"/>
    </source>
</evidence>